<evidence type="ECO:0000313" key="3">
    <source>
        <dbReference type="EMBL" id="MDP9764409.1"/>
    </source>
</evidence>
<dbReference type="Pfam" id="PF13302">
    <property type="entry name" value="Acetyltransf_3"/>
    <property type="match status" value="1"/>
</dbReference>
<dbReference type="RefSeq" id="WP_307465916.1">
    <property type="nucleotide sequence ID" value="NZ_JAURUR010000004.1"/>
</dbReference>
<keyword evidence="4" id="KW-1185">Reference proteome</keyword>
<feature type="compositionally biased region" description="Polar residues" evidence="1">
    <location>
        <begin position="1"/>
        <end position="15"/>
    </location>
</feature>
<dbReference type="Gene3D" id="3.40.630.30">
    <property type="match status" value="1"/>
</dbReference>
<accession>A0ABT9MD41</accession>
<dbReference type="SUPFAM" id="SSF55729">
    <property type="entry name" value="Acyl-CoA N-acyltransferases (Nat)"/>
    <property type="match status" value="1"/>
</dbReference>
<feature type="domain" description="N-acetyltransferase" evidence="2">
    <location>
        <begin position="30"/>
        <end position="91"/>
    </location>
</feature>
<proteinExistence type="predicted"/>
<evidence type="ECO:0000256" key="1">
    <source>
        <dbReference type="SAM" id="MobiDB-lite"/>
    </source>
</evidence>
<sequence>MPSRAPSGSSGTPRTFTARPGRFHTRRSWTGGGWWGLGIVIYDPRFWSGGHGTRALRLWTAATFADTDAHVLTLTTWSGNARMFRAAQRCGDRECAQIPEVRRWQGRRHDSVKRAALRRDWPGASAGCENAGL</sequence>
<reference evidence="3 4" key="1">
    <citation type="submission" date="2023-07" db="EMBL/GenBank/DDBJ databases">
        <title>Genomic Encyclopedia of Type Strains, Phase IV (KMG-IV): sequencing the most valuable type-strain genomes for metagenomic binning, comparative biology and taxonomic classification.</title>
        <authorList>
            <person name="Goeker M."/>
        </authorList>
    </citation>
    <scope>NUCLEOTIDE SEQUENCE [LARGE SCALE GENOMIC DNA]</scope>
    <source>
        <strain evidence="3 4">NIO-1023</strain>
    </source>
</reference>
<dbReference type="InterPro" id="IPR000182">
    <property type="entry name" value="GNAT_dom"/>
</dbReference>
<evidence type="ECO:0000259" key="2">
    <source>
        <dbReference type="Pfam" id="PF13302"/>
    </source>
</evidence>
<dbReference type="PANTHER" id="PTHR43415:SF4">
    <property type="entry name" value="N-ACETYLTRANSFERASE DOMAIN-CONTAINING PROTEIN"/>
    <property type="match status" value="1"/>
</dbReference>
<evidence type="ECO:0000313" key="4">
    <source>
        <dbReference type="Proteomes" id="UP001232163"/>
    </source>
</evidence>
<dbReference type="Proteomes" id="UP001232163">
    <property type="component" value="Unassembled WGS sequence"/>
</dbReference>
<comment type="caution">
    <text evidence="3">The sequence shown here is derived from an EMBL/GenBank/DDBJ whole genome shotgun (WGS) entry which is preliminary data.</text>
</comment>
<protein>
    <submittedName>
        <fullName evidence="3">RimJ/RimL family protein N-acetyltransferase</fullName>
    </submittedName>
</protein>
<dbReference type="InterPro" id="IPR016181">
    <property type="entry name" value="Acyl_CoA_acyltransferase"/>
</dbReference>
<gene>
    <name evidence="3" type="ORF">QO006_001834</name>
</gene>
<dbReference type="PANTHER" id="PTHR43415">
    <property type="entry name" value="SPERMIDINE N(1)-ACETYLTRANSFERASE"/>
    <property type="match status" value="1"/>
</dbReference>
<dbReference type="EMBL" id="JAURUR010000004">
    <property type="protein sequence ID" value="MDP9764409.1"/>
    <property type="molecule type" value="Genomic_DNA"/>
</dbReference>
<feature type="region of interest" description="Disordered" evidence="1">
    <location>
        <begin position="1"/>
        <end position="21"/>
    </location>
</feature>
<name>A0ABT9MD41_9DEIO</name>
<organism evidence="3 4">
    <name type="scientific">Deinococcus enclensis</name>
    <dbReference type="NCBI Taxonomy" id="1049582"/>
    <lineage>
        <taxon>Bacteria</taxon>
        <taxon>Thermotogati</taxon>
        <taxon>Deinococcota</taxon>
        <taxon>Deinococci</taxon>
        <taxon>Deinococcales</taxon>
        <taxon>Deinococcaceae</taxon>
        <taxon>Deinococcus</taxon>
    </lineage>
</organism>